<evidence type="ECO:0000256" key="1">
    <source>
        <dbReference type="SAM" id="SignalP"/>
    </source>
</evidence>
<protein>
    <submittedName>
        <fullName evidence="2">Uncharacterized protein</fullName>
    </submittedName>
</protein>
<comment type="caution">
    <text evidence="2">The sequence shown here is derived from an EMBL/GenBank/DDBJ whole genome shotgun (WGS) entry which is preliminary data.</text>
</comment>
<dbReference type="AlphaFoldDB" id="A0A371J4K7"/>
<evidence type="ECO:0000313" key="2">
    <source>
        <dbReference type="EMBL" id="RDY27643.1"/>
    </source>
</evidence>
<proteinExistence type="predicted"/>
<accession>A0A371J4K7</accession>
<name>A0A371J4K7_9FIRM</name>
<gene>
    <name evidence="2" type="ORF">CG710_020490</name>
</gene>
<dbReference type="EMBL" id="NOKA02000103">
    <property type="protein sequence ID" value="RDY27643.1"/>
    <property type="molecule type" value="Genomic_DNA"/>
</dbReference>
<keyword evidence="3" id="KW-1185">Reference proteome</keyword>
<dbReference type="Proteomes" id="UP000216411">
    <property type="component" value="Unassembled WGS sequence"/>
</dbReference>
<keyword evidence="1" id="KW-0732">Signal</keyword>
<organism evidence="2 3">
    <name type="scientific">Lachnotalea glycerini</name>
    <dbReference type="NCBI Taxonomy" id="1763509"/>
    <lineage>
        <taxon>Bacteria</taxon>
        <taxon>Bacillati</taxon>
        <taxon>Bacillota</taxon>
        <taxon>Clostridia</taxon>
        <taxon>Lachnospirales</taxon>
        <taxon>Lachnospiraceae</taxon>
        <taxon>Lachnotalea</taxon>
    </lineage>
</organism>
<feature type="chain" id="PRO_5016744860" evidence="1">
    <location>
        <begin position="30"/>
        <end position="95"/>
    </location>
</feature>
<reference evidence="2 3" key="1">
    <citation type="journal article" date="2017" name="Genome Announc.">
        <title>Draft Genome Sequence of a Sporulating and Motile Strain of Lachnotalea glycerini Isolated from Water in Quebec City, Canada.</title>
        <authorList>
            <person name="Maheux A.F."/>
            <person name="Boudreau D.K."/>
            <person name="Berube E."/>
            <person name="Boissinot M."/>
            <person name="Raymond F."/>
            <person name="Brodeur S."/>
            <person name="Corbeil J."/>
            <person name="Isabel S."/>
            <person name="Omar R.F."/>
            <person name="Bergeron M.G."/>
        </authorList>
    </citation>
    <scope>NUCLEOTIDE SEQUENCE [LARGE SCALE GENOMIC DNA]</scope>
    <source>
        <strain evidence="2 3">CCRI-19302</strain>
    </source>
</reference>
<evidence type="ECO:0000313" key="3">
    <source>
        <dbReference type="Proteomes" id="UP000216411"/>
    </source>
</evidence>
<dbReference type="RefSeq" id="WP_094376174.1">
    <property type="nucleotide sequence ID" value="NZ_NOKA02000103.1"/>
</dbReference>
<sequence>MIKEKSMKKVIIFTLIASLFFSIPLPVNAQSIDENELPQNITILDKDDVLTPKMKQELEKEERELAEQGIYKTKEVYYIENQDINNKSSNVFTSY</sequence>
<feature type="signal peptide" evidence="1">
    <location>
        <begin position="1"/>
        <end position="29"/>
    </location>
</feature>